<proteinExistence type="predicted"/>
<feature type="transmembrane region" description="Helical" evidence="1">
    <location>
        <begin position="50"/>
        <end position="69"/>
    </location>
</feature>
<accession>R0MKC1</accession>
<evidence type="ECO:0000313" key="3">
    <source>
        <dbReference type="Proteomes" id="UP000016927"/>
    </source>
</evidence>
<evidence type="ECO:0000256" key="1">
    <source>
        <dbReference type="SAM" id="Phobius"/>
    </source>
</evidence>
<organism evidence="2 3">
    <name type="scientific">Nosema bombycis (strain CQ1 / CVCC 102059)</name>
    <name type="common">Microsporidian parasite</name>
    <name type="synonym">Pebrine of silkworm</name>
    <dbReference type="NCBI Taxonomy" id="578461"/>
    <lineage>
        <taxon>Eukaryota</taxon>
        <taxon>Fungi</taxon>
        <taxon>Fungi incertae sedis</taxon>
        <taxon>Microsporidia</taxon>
        <taxon>Nosematidae</taxon>
        <taxon>Nosema</taxon>
    </lineage>
</organism>
<protein>
    <submittedName>
        <fullName evidence="2">Uncharacterized protein</fullName>
    </submittedName>
</protein>
<reference evidence="2 3" key="1">
    <citation type="journal article" date="2013" name="BMC Genomics">
        <title>Comparative genomics of parasitic silkworm microsporidia reveal an association between genome expansion and host adaptation.</title>
        <authorList>
            <person name="Pan G."/>
            <person name="Xu J."/>
            <person name="Li T."/>
            <person name="Xia Q."/>
            <person name="Liu S.L."/>
            <person name="Zhang G."/>
            <person name="Li S."/>
            <person name="Li C."/>
            <person name="Liu H."/>
            <person name="Yang L."/>
            <person name="Liu T."/>
            <person name="Zhang X."/>
            <person name="Wu Z."/>
            <person name="Fan W."/>
            <person name="Dang X."/>
            <person name="Xiang H."/>
            <person name="Tao M."/>
            <person name="Li Y."/>
            <person name="Hu J."/>
            <person name="Li Z."/>
            <person name="Lin L."/>
            <person name="Luo J."/>
            <person name="Geng L."/>
            <person name="Wang L."/>
            <person name="Long M."/>
            <person name="Wan Y."/>
            <person name="He N."/>
            <person name="Zhang Z."/>
            <person name="Lu C."/>
            <person name="Keeling P.J."/>
            <person name="Wang J."/>
            <person name="Xiang Z."/>
            <person name="Zhou Z."/>
        </authorList>
    </citation>
    <scope>NUCLEOTIDE SEQUENCE [LARGE SCALE GENOMIC DNA]</scope>
    <source>
        <strain evidence="3">CQ1 / CVCC 102059</strain>
    </source>
</reference>
<dbReference type="AlphaFoldDB" id="R0MKC1"/>
<gene>
    <name evidence="2" type="ORF">NBO_18g0017</name>
</gene>
<dbReference type="Proteomes" id="UP000016927">
    <property type="component" value="Unassembled WGS sequence"/>
</dbReference>
<sequence length="153" mass="18410">MRQNPDTFKYYGAFLIIYNLELYVQIRIIRRSYSGTDITIFEYVPIQYNAMYLMILSMFEFVSVTKYILFLEMEGLIQLIPLKIFKYVAIWVGFIIEINYINRIVFFVLDIIMILGIIKIHNTTLSFVYHNYNMKIGSDTRIRNAYVIRNFFE</sequence>
<dbReference type="HOGENOM" id="CLU_1713815_0_0_1"/>
<evidence type="ECO:0000313" key="2">
    <source>
        <dbReference type="EMBL" id="EOB14690.1"/>
    </source>
</evidence>
<keyword evidence="3" id="KW-1185">Reference proteome</keyword>
<keyword evidence="1" id="KW-0812">Transmembrane</keyword>
<feature type="transmembrane region" description="Helical" evidence="1">
    <location>
        <begin position="12"/>
        <end position="30"/>
    </location>
</feature>
<dbReference type="OrthoDB" id="10027013at2759"/>
<dbReference type="EMBL" id="KB908926">
    <property type="protein sequence ID" value="EOB14690.1"/>
    <property type="molecule type" value="Genomic_DNA"/>
</dbReference>
<keyword evidence="1" id="KW-0472">Membrane</keyword>
<dbReference type="VEuPathDB" id="MicrosporidiaDB:NBO_18g0017"/>
<name>R0MKC1_NOSB1</name>
<keyword evidence="1" id="KW-1133">Transmembrane helix</keyword>